<dbReference type="InterPro" id="IPR051906">
    <property type="entry name" value="TolC-like"/>
</dbReference>
<dbReference type="RefSeq" id="WP_002945155.1">
    <property type="nucleotide sequence ID" value="NZ_CAUTXX010000004.1"/>
</dbReference>
<accession>A0A6G5QLJ6</accession>
<evidence type="ECO:0000313" key="10">
    <source>
        <dbReference type="Proteomes" id="UP000502377"/>
    </source>
</evidence>
<evidence type="ECO:0000256" key="5">
    <source>
        <dbReference type="ARBA" id="ARBA00022692"/>
    </source>
</evidence>
<evidence type="ECO:0000256" key="1">
    <source>
        <dbReference type="ARBA" id="ARBA00004442"/>
    </source>
</evidence>
<comment type="similarity">
    <text evidence="2">Belongs to the outer membrane factor (OMF) (TC 1.B.17) family.</text>
</comment>
<keyword evidence="4" id="KW-1134">Transmembrane beta strand</keyword>
<dbReference type="PANTHER" id="PTHR30026">
    <property type="entry name" value="OUTER MEMBRANE PROTEIN TOLC"/>
    <property type="match status" value="1"/>
</dbReference>
<keyword evidence="6" id="KW-0472">Membrane</keyword>
<keyword evidence="3" id="KW-0813">Transport</keyword>
<dbReference type="PANTHER" id="PTHR30026:SF20">
    <property type="entry name" value="OUTER MEMBRANE PROTEIN TOLC"/>
    <property type="match status" value="1"/>
</dbReference>
<evidence type="ECO:0000256" key="7">
    <source>
        <dbReference type="ARBA" id="ARBA00023237"/>
    </source>
</evidence>
<proteinExistence type="inferred from homology"/>
<dbReference type="Proteomes" id="UP000502377">
    <property type="component" value="Chromosome"/>
</dbReference>
<evidence type="ECO:0000256" key="6">
    <source>
        <dbReference type="ARBA" id="ARBA00023136"/>
    </source>
</evidence>
<dbReference type="GO" id="GO:0015562">
    <property type="term" value="F:efflux transmembrane transporter activity"/>
    <property type="evidence" value="ECO:0007669"/>
    <property type="project" value="InterPro"/>
</dbReference>
<dbReference type="InterPro" id="IPR003423">
    <property type="entry name" value="OMP_efflux"/>
</dbReference>
<evidence type="ECO:0000256" key="2">
    <source>
        <dbReference type="ARBA" id="ARBA00007613"/>
    </source>
</evidence>
<dbReference type="GO" id="GO:0009279">
    <property type="term" value="C:cell outer membrane"/>
    <property type="evidence" value="ECO:0007669"/>
    <property type="project" value="UniProtKB-SubCell"/>
</dbReference>
<evidence type="ECO:0000256" key="3">
    <source>
        <dbReference type="ARBA" id="ARBA00022448"/>
    </source>
</evidence>
<dbReference type="GO" id="GO:1990281">
    <property type="term" value="C:efflux pump complex"/>
    <property type="evidence" value="ECO:0007669"/>
    <property type="project" value="TreeGrafter"/>
</dbReference>
<dbReference type="EMBL" id="CP012543">
    <property type="protein sequence ID" value="QCD46540.1"/>
    <property type="molecule type" value="Genomic_DNA"/>
</dbReference>
<feature type="chain" id="PRO_5026220887" evidence="8">
    <location>
        <begin position="23"/>
        <end position="427"/>
    </location>
</feature>
<dbReference type="SUPFAM" id="SSF56954">
    <property type="entry name" value="Outer membrane efflux proteins (OEP)"/>
    <property type="match status" value="1"/>
</dbReference>
<comment type="subcellular location">
    <subcellularLocation>
        <location evidence="1">Cell outer membrane</location>
    </subcellularLocation>
</comment>
<dbReference type="Pfam" id="PF02321">
    <property type="entry name" value="OEP"/>
    <property type="match status" value="2"/>
</dbReference>
<dbReference type="GO" id="GO:0015288">
    <property type="term" value="F:porin activity"/>
    <property type="evidence" value="ECO:0007669"/>
    <property type="project" value="TreeGrafter"/>
</dbReference>
<keyword evidence="5" id="KW-0812">Transmembrane</keyword>
<feature type="signal peptide" evidence="8">
    <location>
        <begin position="1"/>
        <end position="22"/>
    </location>
</feature>
<protein>
    <submittedName>
        <fullName evidence="9">Type I secretion system, outer membrane protein, TolC family</fullName>
    </submittedName>
</protein>
<keyword evidence="8" id="KW-0732">Signal</keyword>
<evidence type="ECO:0000313" key="9">
    <source>
        <dbReference type="EMBL" id="QCD46540.1"/>
    </source>
</evidence>
<dbReference type="KEGG" id="crx:CRECT_0862"/>
<name>A0A6G5QLJ6_CAMRE</name>
<gene>
    <name evidence="9" type="primary">sapF</name>
    <name evidence="9" type="ORF">CRECT_0862</name>
</gene>
<dbReference type="Gene3D" id="1.20.1600.10">
    <property type="entry name" value="Outer membrane efflux proteins (OEP)"/>
    <property type="match status" value="1"/>
</dbReference>
<keyword evidence="7" id="KW-0998">Cell outer membrane</keyword>
<dbReference type="AlphaFoldDB" id="A0A6G5QLJ6"/>
<evidence type="ECO:0000256" key="4">
    <source>
        <dbReference type="ARBA" id="ARBA00022452"/>
    </source>
</evidence>
<evidence type="ECO:0000256" key="8">
    <source>
        <dbReference type="SAM" id="SignalP"/>
    </source>
</evidence>
<organism evidence="9 10">
    <name type="scientific">Campylobacter rectus</name>
    <name type="common">Wolinella recta</name>
    <dbReference type="NCBI Taxonomy" id="203"/>
    <lineage>
        <taxon>Bacteria</taxon>
        <taxon>Pseudomonadati</taxon>
        <taxon>Campylobacterota</taxon>
        <taxon>Epsilonproteobacteria</taxon>
        <taxon>Campylobacterales</taxon>
        <taxon>Campylobacteraceae</taxon>
        <taxon>Campylobacter</taxon>
    </lineage>
</organism>
<sequence>MKIKILSLLAAPILLSAQSASLSEAYNMALGNDEEYKYYMYNSLAGEQRYNQTLSQLLPTINGDISYHGDKYKRQNKNSNESYTSYGVTVRQSIFQPSLYYQRQQEKLRMQGGQIELEHSRQDLAKKVTRAYFELAYANANLKLALSYQDANKAKFEQMERSLSLGLTNKIDMLESKVRYDESMLSVSKAQRNIDIAKMSLFKLVGQDIDTMDYFENINIDFFKNLDLKKYSDIEQNLDYKQSTLLTKIAEKEHIKRKSEHLPTIDFSIGYSNNSYKDTKAFGDKKRRVETNIRLNIPIFSSWYTSYRVEEGMFLRQASISRQNEVRKNVDIAQRQAAIDFQNYIQEYDINVRSLEHANVYERSIERGYEEGLKNLVDLLDARARVHKIRNELIASARNVVLAYLELESLINDINTQSMNKLESAFN</sequence>
<reference evidence="9 10" key="1">
    <citation type="submission" date="2016-07" db="EMBL/GenBank/DDBJ databases">
        <title>Comparative genomics of the Campylobacter concisus group.</title>
        <authorList>
            <person name="Miller W.G."/>
            <person name="Yee E."/>
            <person name="Chapman M.H."/>
            <person name="Huynh S."/>
            <person name="Bono J.L."/>
            <person name="On S.L.W."/>
            <person name="StLeger J."/>
            <person name="Foster G."/>
            <person name="Parker C.T."/>
        </authorList>
    </citation>
    <scope>NUCLEOTIDE SEQUENCE [LARGE SCALE GENOMIC DNA]</scope>
    <source>
        <strain evidence="9 10">ATCC 33238</strain>
    </source>
</reference>